<reference evidence="1 2" key="1">
    <citation type="journal article" date="2021" name="Elife">
        <title>Chloroplast acquisition without the gene transfer in kleptoplastic sea slugs, Plakobranchus ocellatus.</title>
        <authorList>
            <person name="Maeda T."/>
            <person name="Takahashi S."/>
            <person name="Yoshida T."/>
            <person name="Shimamura S."/>
            <person name="Takaki Y."/>
            <person name="Nagai Y."/>
            <person name="Toyoda A."/>
            <person name="Suzuki Y."/>
            <person name="Arimoto A."/>
            <person name="Ishii H."/>
            <person name="Satoh N."/>
            <person name="Nishiyama T."/>
            <person name="Hasebe M."/>
            <person name="Maruyama T."/>
            <person name="Minagawa J."/>
            <person name="Obokata J."/>
            <person name="Shigenobu S."/>
        </authorList>
    </citation>
    <scope>NUCLEOTIDE SEQUENCE [LARGE SCALE GENOMIC DNA]</scope>
</reference>
<dbReference type="EMBL" id="BLXT01004106">
    <property type="protein sequence ID" value="GFO09553.1"/>
    <property type="molecule type" value="Genomic_DNA"/>
</dbReference>
<name>A0AAV4ASK7_9GAST</name>
<evidence type="ECO:0000313" key="2">
    <source>
        <dbReference type="Proteomes" id="UP000735302"/>
    </source>
</evidence>
<dbReference type="AlphaFoldDB" id="A0AAV4ASK7"/>
<proteinExistence type="predicted"/>
<evidence type="ECO:0000313" key="1">
    <source>
        <dbReference type="EMBL" id="GFO09553.1"/>
    </source>
</evidence>
<sequence>MSHPHNSRGVNTYRLSETQISTPWENYKLLLLCSASLFLCPHYSPCPLKMKRKVTCRKGSFCCRRHLWLPVLLPAQQSSMDRKTGLDSLTRAN</sequence>
<dbReference type="Proteomes" id="UP000735302">
    <property type="component" value="Unassembled WGS sequence"/>
</dbReference>
<keyword evidence="2" id="KW-1185">Reference proteome</keyword>
<gene>
    <name evidence="1" type="ORF">PoB_003605800</name>
</gene>
<organism evidence="1 2">
    <name type="scientific">Plakobranchus ocellatus</name>
    <dbReference type="NCBI Taxonomy" id="259542"/>
    <lineage>
        <taxon>Eukaryota</taxon>
        <taxon>Metazoa</taxon>
        <taxon>Spiralia</taxon>
        <taxon>Lophotrochozoa</taxon>
        <taxon>Mollusca</taxon>
        <taxon>Gastropoda</taxon>
        <taxon>Heterobranchia</taxon>
        <taxon>Euthyneura</taxon>
        <taxon>Panpulmonata</taxon>
        <taxon>Sacoglossa</taxon>
        <taxon>Placobranchoidea</taxon>
        <taxon>Plakobranchidae</taxon>
        <taxon>Plakobranchus</taxon>
    </lineage>
</organism>
<accession>A0AAV4ASK7</accession>
<comment type="caution">
    <text evidence="1">The sequence shown here is derived from an EMBL/GenBank/DDBJ whole genome shotgun (WGS) entry which is preliminary data.</text>
</comment>
<protein>
    <submittedName>
        <fullName evidence="1">Uncharacterized protein</fullName>
    </submittedName>
</protein>